<dbReference type="Pfam" id="PF00172">
    <property type="entry name" value="Zn_clus"/>
    <property type="match status" value="1"/>
</dbReference>
<dbReference type="OrthoDB" id="3525185at2759"/>
<evidence type="ECO:0000256" key="2">
    <source>
        <dbReference type="SAM" id="MobiDB-lite"/>
    </source>
</evidence>
<dbReference type="SMART" id="SM00066">
    <property type="entry name" value="GAL4"/>
    <property type="match status" value="1"/>
</dbReference>
<dbReference type="HOGENOM" id="CLU_043567_1_0_1"/>
<keyword evidence="1" id="KW-0539">Nucleus</keyword>
<name>A0A0C3CVK6_OIDMZ</name>
<evidence type="ECO:0000313" key="4">
    <source>
        <dbReference type="EMBL" id="KIM93732.1"/>
    </source>
</evidence>
<keyword evidence="5" id="KW-1185">Reference proteome</keyword>
<evidence type="ECO:0000313" key="5">
    <source>
        <dbReference type="Proteomes" id="UP000054321"/>
    </source>
</evidence>
<evidence type="ECO:0000256" key="1">
    <source>
        <dbReference type="ARBA" id="ARBA00023242"/>
    </source>
</evidence>
<protein>
    <recommendedName>
        <fullName evidence="3">Zn(2)-C6 fungal-type domain-containing protein</fullName>
    </recommendedName>
</protein>
<reference evidence="5" key="2">
    <citation type="submission" date="2015-01" db="EMBL/GenBank/DDBJ databases">
        <title>Evolutionary Origins and Diversification of the Mycorrhizal Mutualists.</title>
        <authorList>
            <consortium name="DOE Joint Genome Institute"/>
            <consortium name="Mycorrhizal Genomics Consortium"/>
            <person name="Kohler A."/>
            <person name="Kuo A."/>
            <person name="Nagy L.G."/>
            <person name="Floudas D."/>
            <person name="Copeland A."/>
            <person name="Barry K.W."/>
            <person name="Cichocki N."/>
            <person name="Veneault-Fourrey C."/>
            <person name="LaButti K."/>
            <person name="Lindquist E.A."/>
            <person name="Lipzen A."/>
            <person name="Lundell T."/>
            <person name="Morin E."/>
            <person name="Murat C."/>
            <person name="Riley R."/>
            <person name="Ohm R."/>
            <person name="Sun H."/>
            <person name="Tunlid A."/>
            <person name="Henrissat B."/>
            <person name="Grigoriev I.V."/>
            <person name="Hibbett D.S."/>
            <person name="Martin F."/>
        </authorList>
    </citation>
    <scope>NUCLEOTIDE SEQUENCE [LARGE SCALE GENOMIC DNA]</scope>
    <source>
        <strain evidence="5">Zn</strain>
    </source>
</reference>
<accession>A0A0C3CVK6</accession>
<dbReference type="Proteomes" id="UP000054321">
    <property type="component" value="Unassembled WGS sequence"/>
</dbReference>
<dbReference type="GO" id="GO:0008270">
    <property type="term" value="F:zinc ion binding"/>
    <property type="evidence" value="ECO:0007669"/>
    <property type="project" value="InterPro"/>
</dbReference>
<dbReference type="InterPro" id="IPR001138">
    <property type="entry name" value="Zn2Cys6_DnaBD"/>
</dbReference>
<dbReference type="PROSITE" id="PS50048">
    <property type="entry name" value="ZN2_CY6_FUNGAL_2"/>
    <property type="match status" value="1"/>
</dbReference>
<sequence>MVRSCTRSRGCKECRQRKVKCDETLPACSQCVLRGNECPGPITGPVFVSMNQKTKNRVVAKRDRVDRRQKPNIPSNDAMNIPSSSISDVLNTNPSTAPQLARSRSQLHLPSSYQPSRAAPFQELFLGHFISTFNNRNLQRTSRESWYEELPRILHTSQCQTVIASIRAVTMVHYGVITANMPVQTEAYRWYAKALKGQRIVVQKDWQGLSSRMPTGEEVLPPILFALFELVTLTTPTGFAEHIVAAAALLQLRKPENCQDGLAHLFFRTVRISLVYCCLYKEEQHIFATYPWTTIPFTVHPKTLLDRLVDILLLIPSSLSLYNQANGFQGPDMRENQTIRRNLESTASTQLQCLHSWWQEYTADIAKQRRSGANVLHSVGTVGDPSTSEETYYRDTFTATCRALFHAGNVILYSMLSFTSPQPHSYDYSIESHAGHIISAASYLITNGTCSSGRLMIVFPLKTVSRWTVDGLQRQSALDLLREWGRENGISGICSQGQ</sequence>
<dbReference type="Gene3D" id="4.10.240.10">
    <property type="entry name" value="Zn(2)-C6 fungal-type DNA-binding domain"/>
    <property type="match status" value="1"/>
</dbReference>
<dbReference type="GO" id="GO:0000981">
    <property type="term" value="F:DNA-binding transcription factor activity, RNA polymerase II-specific"/>
    <property type="evidence" value="ECO:0007669"/>
    <property type="project" value="InterPro"/>
</dbReference>
<reference evidence="4 5" key="1">
    <citation type="submission" date="2014-04" db="EMBL/GenBank/DDBJ databases">
        <authorList>
            <consortium name="DOE Joint Genome Institute"/>
            <person name="Kuo A."/>
            <person name="Martino E."/>
            <person name="Perotto S."/>
            <person name="Kohler A."/>
            <person name="Nagy L.G."/>
            <person name="Floudas D."/>
            <person name="Copeland A."/>
            <person name="Barry K.W."/>
            <person name="Cichocki N."/>
            <person name="Veneault-Fourrey C."/>
            <person name="LaButti K."/>
            <person name="Lindquist E.A."/>
            <person name="Lipzen A."/>
            <person name="Lundell T."/>
            <person name="Morin E."/>
            <person name="Murat C."/>
            <person name="Sun H."/>
            <person name="Tunlid A."/>
            <person name="Henrissat B."/>
            <person name="Grigoriev I.V."/>
            <person name="Hibbett D.S."/>
            <person name="Martin F."/>
            <person name="Nordberg H.P."/>
            <person name="Cantor M.N."/>
            <person name="Hua S.X."/>
        </authorList>
    </citation>
    <scope>NUCLEOTIDE SEQUENCE [LARGE SCALE GENOMIC DNA]</scope>
    <source>
        <strain evidence="4 5">Zn</strain>
    </source>
</reference>
<dbReference type="CDD" id="cd00067">
    <property type="entry name" value="GAL4"/>
    <property type="match status" value="1"/>
</dbReference>
<dbReference type="AlphaFoldDB" id="A0A0C3CVK6"/>
<evidence type="ECO:0000259" key="3">
    <source>
        <dbReference type="PROSITE" id="PS50048"/>
    </source>
</evidence>
<dbReference type="EMBL" id="KN832893">
    <property type="protein sequence ID" value="KIM93732.1"/>
    <property type="molecule type" value="Genomic_DNA"/>
</dbReference>
<dbReference type="PANTHER" id="PTHR38111:SF11">
    <property type="entry name" value="TRANSCRIPTION FACTOR DOMAIN-CONTAINING PROTEIN-RELATED"/>
    <property type="match status" value="1"/>
</dbReference>
<feature type="domain" description="Zn(2)-C6 fungal-type" evidence="3">
    <location>
        <begin position="10"/>
        <end position="38"/>
    </location>
</feature>
<dbReference type="InParanoid" id="A0A0C3CVK6"/>
<dbReference type="SUPFAM" id="SSF57701">
    <property type="entry name" value="Zn2/Cys6 DNA-binding domain"/>
    <property type="match status" value="1"/>
</dbReference>
<organism evidence="4 5">
    <name type="scientific">Oidiodendron maius (strain Zn)</name>
    <dbReference type="NCBI Taxonomy" id="913774"/>
    <lineage>
        <taxon>Eukaryota</taxon>
        <taxon>Fungi</taxon>
        <taxon>Dikarya</taxon>
        <taxon>Ascomycota</taxon>
        <taxon>Pezizomycotina</taxon>
        <taxon>Leotiomycetes</taxon>
        <taxon>Leotiomycetes incertae sedis</taxon>
        <taxon>Myxotrichaceae</taxon>
        <taxon>Oidiodendron</taxon>
    </lineage>
</organism>
<dbReference type="InterPro" id="IPR053178">
    <property type="entry name" value="Osmoadaptation_assoc"/>
</dbReference>
<dbReference type="InterPro" id="IPR036864">
    <property type="entry name" value="Zn2-C6_fun-type_DNA-bd_sf"/>
</dbReference>
<dbReference type="PANTHER" id="PTHR38111">
    <property type="entry name" value="ZN(2)-C6 FUNGAL-TYPE DOMAIN-CONTAINING PROTEIN-RELATED"/>
    <property type="match status" value="1"/>
</dbReference>
<dbReference type="PROSITE" id="PS00463">
    <property type="entry name" value="ZN2_CY6_FUNGAL_1"/>
    <property type="match status" value="1"/>
</dbReference>
<proteinExistence type="predicted"/>
<gene>
    <name evidence="4" type="ORF">OIDMADRAFT_61369</name>
</gene>
<feature type="compositionally biased region" description="Polar residues" evidence="2">
    <location>
        <begin position="72"/>
        <end position="112"/>
    </location>
</feature>
<feature type="region of interest" description="Disordered" evidence="2">
    <location>
        <begin position="61"/>
        <end position="112"/>
    </location>
</feature>